<dbReference type="PROSITE" id="PS50030">
    <property type="entry name" value="UBA"/>
    <property type="match status" value="2"/>
</dbReference>
<dbReference type="InterPro" id="IPR015940">
    <property type="entry name" value="UBA"/>
</dbReference>
<feature type="coiled-coil region" evidence="1">
    <location>
        <begin position="307"/>
        <end position="344"/>
    </location>
</feature>
<feature type="domain" description="Ubiquitin-like" evidence="3">
    <location>
        <begin position="22"/>
        <end position="70"/>
    </location>
</feature>
<dbReference type="InterPro" id="IPR039749">
    <property type="entry name" value="NUB1"/>
</dbReference>
<dbReference type="InterPro" id="IPR009060">
    <property type="entry name" value="UBA-like_sf"/>
</dbReference>
<feature type="domain" description="UBA" evidence="2">
    <location>
        <begin position="347"/>
        <end position="387"/>
    </location>
</feature>
<feature type="domain" description="UBA" evidence="2">
    <location>
        <begin position="287"/>
        <end position="327"/>
    </location>
</feature>
<dbReference type="GO" id="GO:0031593">
    <property type="term" value="F:polyubiquitin modification-dependent protein binding"/>
    <property type="evidence" value="ECO:0007669"/>
    <property type="project" value="UniProtKB-ARBA"/>
</dbReference>
<keyword evidence="5" id="KW-1185">Reference proteome</keyword>
<dbReference type="PANTHER" id="PTHR12948">
    <property type="entry name" value="NEDD8 ULTIMATE BUSTER-1 BS4 PROTEIN"/>
    <property type="match status" value="1"/>
</dbReference>
<evidence type="ECO:0000259" key="2">
    <source>
        <dbReference type="PROSITE" id="PS50030"/>
    </source>
</evidence>
<dbReference type="Proteomes" id="UP000289340">
    <property type="component" value="Chromosome 17"/>
</dbReference>
<evidence type="ECO:0000313" key="4">
    <source>
        <dbReference type="EMBL" id="RZB56298.1"/>
    </source>
</evidence>
<dbReference type="InterPro" id="IPR000626">
    <property type="entry name" value="Ubiquitin-like_dom"/>
</dbReference>
<dbReference type="PROSITE" id="PS50053">
    <property type="entry name" value="UBIQUITIN_2"/>
    <property type="match status" value="1"/>
</dbReference>
<protein>
    <submittedName>
        <fullName evidence="4">NEDD8 ultimate buster 1</fullName>
    </submittedName>
</protein>
<gene>
    <name evidence="4" type="ORF">D0Y65_045473</name>
</gene>
<organism evidence="4 5">
    <name type="scientific">Glycine soja</name>
    <name type="common">Wild soybean</name>
    <dbReference type="NCBI Taxonomy" id="3848"/>
    <lineage>
        <taxon>Eukaryota</taxon>
        <taxon>Viridiplantae</taxon>
        <taxon>Streptophyta</taxon>
        <taxon>Embryophyta</taxon>
        <taxon>Tracheophyta</taxon>
        <taxon>Spermatophyta</taxon>
        <taxon>Magnoliopsida</taxon>
        <taxon>eudicotyledons</taxon>
        <taxon>Gunneridae</taxon>
        <taxon>Pentapetalae</taxon>
        <taxon>rosids</taxon>
        <taxon>fabids</taxon>
        <taxon>Fabales</taxon>
        <taxon>Fabaceae</taxon>
        <taxon>Papilionoideae</taxon>
        <taxon>50 kb inversion clade</taxon>
        <taxon>NPAAA clade</taxon>
        <taxon>indigoferoid/millettioid clade</taxon>
        <taxon>Phaseoleae</taxon>
        <taxon>Glycine</taxon>
        <taxon>Glycine subgen. Soja</taxon>
    </lineage>
</organism>
<dbReference type="GO" id="GO:2000058">
    <property type="term" value="P:regulation of ubiquitin-dependent protein catabolic process"/>
    <property type="evidence" value="ECO:0007669"/>
    <property type="project" value="TreeGrafter"/>
</dbReference>
<keyword evidence="1" id="KW-0175">Coiled coil</keyword>
<sequence length="544" mass="60459">MVKLKIGGMWIGILEVELETWSIRMLREEVAKRSNCNPNSVNLICAGKILKDGDGQHNLTQLGIKNNAKILATRICVEQGKAIKQEIMAEEEHSHKLARVKAAAIAVAKRHVDDLLPIENFTTEVEGQMGKKIKLASETDHQRAIMTGLVLEANGKRLIRQGKYKDALEVLSMAEETFSLCDDSDTLELIDIIPIMQINMVWCYFMMQDISSLSEAGKLLAKAREGLEDAYGKHALRARLLKSGCFLELAWHLRLELLEGVVAYYSGQLDTAREALLSAQAKFEKLQVSDEDLSLVMSMGFTKCDAKRALKMNLQNIQAAVNFLIEENAEKDQKQKERESEIRKQKPVDLQRLNELESVGFEKDIAAEALRRNGNVFQKALNDLTHPETFSALQAYIESEKGKIVEEIRTSAALAATEADPNIIQFETMGGRMTTARVSRVTDANMQREVNPSGGASSSSSSLPPQINAFVCDLQDPSNKSEAQKRDVEMEDELSADIAESSDALADYDIEVDIEGAAITEYLSLVETAAGGRRKEEEENYSVE</sequence>
<dbReference type="Gene3D" id="3.10.20.90">
    <property type="entry name" value="Phosphatidylinositol 3-kinase Catalytic Subunit, Chain A, domain 1"/>
    <property type="match status" value="1"/>
</dbReference>
<evidence type="ECO:0000256" key="1">
    <source>
        <dbReference type="SAM" id="Coils"/>
    </source>
</evidence>
<dbReference type="InterPro" id="IPR029071">
    <property type="entry name" value="Ubiquitin-like_domsf"/>
</dbReference>
<reference evidence="4 5" key="1">
    <citation type="submission" date="2018-09" db="EMBL/GenBank/DDBJ databases">
        <title>A high-quality reference genome of wild soybean provides a powerful tool to mine soybean genomes.</title>
        <authorList>
            <person name="Xie M."/>
            <person name="Chung C.Y.L."/>
            <person name="Li M.-W."/>
            <person name="Wong F.-L."/>
            <person name="Chan T.-F."/>
            <person name="Lam H.-M."/>
        </authorList>
    </citation>
    <scope>NUCLEOTIDE SEQUENCE [LARGE SCALE GENOMIC DNA]</scope>
    <source>
        <strain evidence="5">cv. W05</strain>
        <tissue evidence="4">Hypocotyl of etiolated seedlings</tissue>
    </source>
</reference>
<accession>A0A445G537</accession>
<dbReference type="PANTHER" id="PTHR12948:SF3">
    <property type="entry name" value="NEDD8 ULTIMATE BUSTER 1"/>
    <property type="match status" value="1"/>
</dbReference>
<dbReference type="SMR" id="A0A445G537"/>
<evidence type="ECO:0000313" key="5">
    <source>
        <dbReference type="Proteomes" id="UP000289340"/>
    </source>
</evidence>
<dbReference type="SUPFAM" id="SSF46934">
    <property type="entry name" value="UBA-like"/>
    <property type="match status" value="2"/>
</dbReference>
<dbReference type="AlphaFoldDB" id="A0A445G537"/>
<evidence type="ECO:0000259" key="3">
    <source>
        <dbReference type="PROSITE" id="PS50053"/>
    </source>
</evidence>
<comment type="caution">
    <text evidence="4">The sequence shown here is derived from an EMBL/GenBank/DDBJ whole genome shotgun (WGS) entry which is preliminary data.</text>
</comment>
<dbReference type="SMART" id="SM00165">
    <property type="entry name" value="UBA"/>
    <property type="match status" value="2"/>
</dbReference>
<dbReference type="Gene3D" id="1.10.8.10">
    <property type="entry name" value="DNA helicase RuvA subunit, C-terminal domain"/>
    <property type="match status" value="2"/>
</dbReference>
<dbReference type="Gramene" id="XM_028354527.1">
    <property type="protein sequence ID" value="XP_028210328.1"/>
    <property type="gene ID" value="LOC114393254"/>
</dbReference>
<dbReference type="SUPFAM" id="SSF54236">
    <property type="entry name" value="Ubiquitin-like"/>
    <property type="match status" value="1"/>
</dbReference>
<name>A0A445G537_GLYSO</name>
<dbReference type="EMBL" id="QZWG01000017">
    <property type="protein sequence ID" value="RZB56298.1"/>
    <property type="molecule type" value="Genomic_DNA"/>
</dbReference>
<proteinExistence type="predicted"/>